<feature type="chain" id="PRO_5008275944" description="VDE lipocalin domain-containing protein" evidence="1">
    <location>
        <begin position="29"/>
        <end position="161"/>
    </location>
</feature>
<feature type="signal peptide" evidence="1">
    <location>
        <begin position="1"/>
        <end position="28"/>
    </location>
</feature>
<protein>
    <recommendedName>
        <fullName evidence="4">VDE lipocalin domain-containing protein</fullName>
    </recommendedName>
</protein>
<evidence type="ECO:0000256" key="1">
    <source>
        <dbReference type="SAM" id="SignalP"/>
    </source>
</evidence>
<evidence type="ECO:0000313" key="3">
    <source>
        <dbReference type="Proteomes" id="UP000078512"/>
    </source>
</evidence>
<dbReference type="AlphaFoldDB" id="A0A197JH79"/>
<keyword evidence="3" id="KW-1185">Reference proteome</keyword>
<evidence type="ECO:0008006" key="4">
    <source>
        <dbReference type="Google" id="ProtNLM"/>
    </source>
</evidence>
<evidence type="ECO:0000313" key="2">
    <source>
        <dbReference type="EMBL" id="OAQ24542.1"/>
    </source>
</evidence>
<organism evidence="2 3">
    <name type="scientific">Linnemannia elongata AG-77</name>
    <dbReference type="NCBI Taxonomy" id="1314771"/>
    <lineage>
        <taxon>Eukaryota</taxon>
        <taxon>Fungi</taxon>
        <taxon>Fungi incertae sedis</taxon>
        <taxon>Mucoromycota</taxon>
        <taxon>Mortierellomycotina</taxon>
        <taxon>Mortierellomycetes</taxon>
        <taxon>Mortierellales</taxon>
        <taxon>Mortierellaceae</taxon>
        <taxon>Linnemannia</taxon>
    </lineage>
</organism>
<proteinExistence type="predicted"/>
<reference evidence="2 3" key="1">
    <citation type="submission" date="2016-05" db="EMBL/GenBank/DDBJ databases">
        <title>Genome sequencing reveals origins of a unique bacterial endosymbiosis in the earliest lineages of terrestrial Fungi.</title>
        <authorList>
            <consortium name="DOE Joint Genome Institute"/>
            <person name="Uehling J."/>
            <person name="Gryganskyi A."/>
            <person name="Hameed K."/>
            <person name="Tschaplinski T."/>
            <person name="Misztal P."/>
            <person name="Wu S."/>
            <person name="Desiro A."/>
            <person name="Vande Pol N."/>
            <person name="Du Z.-Y."/>
            <person name="Zienkiewicz A."/>
            <person name="Zienkiewicz K."/>
            <person name="Morin E."/>
            <person name="Tisserant E."/>
            <person name="Splivallo R."/>
            <person name="Hainaut M."/>
            <person name="Henrissat B."/>
            <person name="Ohm R."/>
            <person name="Kuo A."/>
            <person name="Yan J."/>
            <person name="Lipzen A."/>
            <person name="Nolan M."/>
            <person name="Labutti K."/>
            <person name="Barry K."/>
            <person name="Goldstein A."/>
            <person name="Labbe J."/>
            <person name="Schadt C."/>
            <person name="Tuskan G."/>
            <person name="Grigoriev I."/>
            <person name="Martin F."/>
            <person name="Vilgalys R."/>
            <person name="Bonito G."/>
        </authorList>
    </citation>
    <scope>NUCLEOTIDE SEQUENCE [LARGE SCALE GENOMIC DNA]</scope>
    <source>
        <strain evidence="2 3">AG-77</strain>
    </source>
</reference>
<dbReference type="EMBL" id="KV442092">
    <property type="protein sequence ID" value="OAQ24542.1"/>
    <property type="molecule type" value="Genomic_DNA"/>
</dbReference>
<keyword evidence="1" id="KW-0732">Signal</keyword>
<sequence length="161" mass="17844">MKTFGSFTVAFVMMVALTIALIADPVEALNRWQCAEACAKEYEKCPASAKPRCDRELAMCISDCDDLSCKRTYICHQSLGGYPTFLATQLQQWKLISSFFLPCPQVRWISLFSSDLPSSVCWPIGCVVHLNGHIQASSWRMVEMGPLGTLALEMQPTNGAL</sequence>
<gene>
    <name evidence="2" type="ORF">K457DRAFT_23992</name>
</gene>
<accession>A0A197JH79</accession>
<name>A0A197JH79_9FUNG</name>
<dbReference type="Proteomes" id="UP000078512">
    <property type="component" value="Unassembled WGS sequence"/>
</dbReference>